<sequence>MAIGRAILAASAVLCFSQVLEAGGVRRSTDTSSAVNQLQEAVTKAQQAVSSVATEVSQALGLPEPETVANTLHNQSLSFARTVGEFVGQIQNEITAHQGEFSSLLQSVATKWNETATSLQTYTPEVRKTAQEVQTSFSSGLQSFFDEVQKIVNAIGPNAQSASENLKQITRTALDRVQETANEFKSSLHAVTQNQPAQ</sequence>
<feature type="chain" id="PRO_5001648450" description="Apolipophorin-III" evidence="1">
    <location>
        <begin position="23"/>
        <end position="198"/>
    </location>
</feature>
<dbReference type="EMBL" id="KK852622">
    <property type="protein sequence ID" value="KDR19982.1"/>
    <property type="molecule type" value="Genomic_DNA"/>
</dbReference>
<feature type="signal peptide" evidence="1">
    <location>
        <begin position="1"/>
        <end position="22"/>
    </location>
</feature>
<evidence type="ECO:0000256" key="1">
    <source>
        <dbReference type="SAM" id="SignalP"/>
    </source>
</evidence>
<evidence type="ECO:0000313" key="3">
    <source>
        <dbReference type="Proteomes" id="UP000027135"/>
    </source>
</evidence>
<gene>
    <name evidence="2" type="ORF">L798_05948</name>
</gene>
<dbReference type="eggNOG" id="ENOG502SBVH">
    <property type="taxonomic scope" value="Eukaryota"/>
</dbReference>
<evidence type="ECO:0000313" key="2">
    <source>
        <dbReference type="EMBL" id="KDR19982.1"/>
    </source>
</evidence>
<dbReference type="CDD" id="cd13769">
    <property type="entry name" value="ApoLp-III_like"/>
    <property type="match status" value="1"/>
</dbReference>
<dbReference type="Gene3D" id="1.20.120.20">
    <property type="entry name" value="Apolipoprotein"/>
    <property type="match status" value="1"/>
</dbReference>
<dbReference type="Proteomes" id="UP000027135">
    <property type="component" value="Unassembled WGS sequence"/>
</dbReference>
<dbReference type="GO" id="GO:0008289">
    <property type="term" value="F:lipid binding"/>
    <property type="evidence" value="ECO:0007669"/>
    <property type="project" value="InterPro"/>
</dbReference>
<protein>
    <recommendedName>
        <fullName evidence="4">Apolipophorin-III</fullName>
    </recommendedName>
</protein>
<dbReference type="AlphaFoldDB" id="A0A067RB22"/>
<dbReference type="SUPFAM" id="SSF47857">
    <property type="entry name" value="Apolipophorin-III"/>
    <property type="match status" value="1"/>
</dbReference>
<dbReference type="InParanoid" id="A0A067RB22"/>
<reference evidence="2 3" key="1">
    <citation type="journal article" date="2014" name="Nat. Commun.">
        <title>Molecular traces of alternative social organization in a termite genome.</title>
        <authorList>
            <person name="Terrapon N."/>
            <person name="Li C."/>
            <person name="Robertson H.M."/>
            <person name="Ji L."/>
            <person name="Meng X."/>
            <person name="Booth W."/>
            <person name="Chen Z."/>
            <person name="Childers C.P."/>
            <person name="Glastad K.M."/>
            <person name="Gokhale K."/>
            <person name="Gowin J."/>
            <person name="Gronenberg W."/>
            <person name="Hermansen R.A."/>
            <person name="Hu H."/>
            <person name="Hunt B.G."/>
            <person name="Huylmans A.K."/>
            <person name="Khalil S.M."/>
            <person name="Mitchell R.D."/>
            <person name="Munoz-Torres M.C."/>
            <person name="Mustard J.A."/>
            <person name="Pan H."/>
            <person name="Reese J.T."/>
            <person name="Scharf M.E."/>
            <person name="Sun F."/>
            <person name="Vogel H."/>
            <person name="Xiao J."/>
            <person name="Yang W."/>
            <person name="Yang Z."/>
            <person name="Yang Z."/>
            <person name="Zhou J."/>
            <person name="Zhu J."/>
            <person name="Brent C.S."/>
            <person name="Elsik C.G."/>
            <person name="Goodisman M.A."/>
            <person name="Liberles D.A."/>
            <person name="Roe R.M."/>
            <person name="Vargo E.L."/>
            <person name="Vilcinskas A."/>
            <person name="Wang J."/>
            <person name="Bornberg-Bauer E."/>
            <person name="Korb J."/>
            <person name="Zhang G."/>
            <person name="Liebig J."/>
        </authorList>
    </citation>
    <scope>NUCLEOTIDE SEQUENCE [LARGE SCALE GENOMIC DNA]</scope>
    <source>
        <tissue evidence="2">Whole organism</tissue>
    </source>
</reference>
<dbReference type="GO" id="GO:0005576">
    <property type="term" value="C:extracellular region"/>
    <property type="evidence" value="ECO:0007669"/>
    <property type="project" value="InterPro"/>
</dbReference>
<evidence type="ECO:0008006" key="4">
    <source>
        <dbReference type="Google" id="ProtNLM"/>
    </source>
</evidence>
<dbReference type="OMA" id="LESVWTN"/>
<dbReference type="STRING" id="136037.A0A067RB22"/>
<accession>A0A067RB22</accession>
<proteinExistence type="predicted"/>
<organism evidence="2 3">
    <name type="scientific">Zootermopsis nevadensis</name>
    <name type="common">Dampwood termite</name>
    <dbReference type="NCBI Taxonomy" id="136037"/>
    <lineage>
        <taxon>Eukaryota</taxon>
        <taxon>Metazoa</taxon>
        <taxon>Ecdysozoa</taxon>
        <taxon>Arthropoda</taxon>
        <taxon>Hexapoda</taxon>
        <taxon>Insecta</taxon>
        <taxon>Pterygota</taxon>
        <taxon>Neoptera</taxon>
        <taxon>Polyneoptera</taxon>
        <taxon>Dictyoptera</taxon>
        <taxon>Blattodea</taxon>
        <taxon>Blattoidea</taxon>
        <taxon>Termitoidae</taxon>
        <taxon>Termopsidae</taxon>
        <taxon>Zootermopsis</taxon>
    </lineage>
</organism>
<dbReference type="GO" id="GO:0006869">
    <property type="term" value="P:lipid transport"/>
    <property type="evidence" value="ECO:0007669"/>
    <property type="project" value="InterPro"/>
</dbReference>
<dbReference type="Pfam" id="PF07464">
    <property type="entry name" value="ApoLp-III"/>
    <property type="match status" value="1"/>
</dbReference>
<dbReference type="InterPro" id="IPR010009">
    <property type="entry name" value="ApoLp-III"/>
</dbReference>
<dbReference type="OrthoDB" id="6755152at2759"/>
<keyword evidence="3" id="KW-1185">Reference proteome</keyword>
<keyword evidence="1" id="KW-0732">Signal</keyword>
<name>A0A067RB22_ZOONE</name>